<organism evidence="2 3">
    <name type="scientific">Pelagicoccus enzymogenes</name>
    <dbReference type="NCBI Taxonomy" id="2773457"/>
    <lineage>
        <taxon>Bacteria</taxon>
        <taxon>Pseudomonadati</taxon>
        <taxon>Verrucomicrobiota</taxon>
        <taxon>Opitutia</taxon>
        <taxon>Puniceicoccales</taxon>
        <taxon>Pelagicoccaceae</taxon>
        <taxon>Pelagicoccus</taxon>
    </lineage>
</organism>
<proteinExistence type="predicted"/>
<evidence type="ECO:0000313" key="2">
    <source>
        <dbReference type="EMBL" id="MBD5778235.1"/>
    </source>
</evidence>
<comment type="caution">
    <text evidence="2">The sequence shown here is derived from an EMBL/GenBank/DDBJ whole genome shotgun (WGS) entry which is preliminary data.</text>
</comment>
<dbReference type="RefSeq" id="WP_191615372.1">
    <property type="nucleotide sequence ID" value="NZ_JACYFG010000003.1"/>
</dbReference>
<gene>
    <name evidence="2" type="ORF">IEN85_01845</name>
</gene>
<dbReference type="EMBL" id="JACYFG010000003">
    <property type="protein sequence ID" value="MBD5778235.1"/>
    <property type="molecule type" value="Genomic_DNA"/>
</dbReference>
<keyword evidence="3" id="KW-1185">Reference proteome</keyword>
<dbReference type="InterPro" id="IPR011037">
    <property type="entry name" value="Pyrv_Knase-like_insert_dom_sf"/>
</dbReference>
<dbReference type="GO" id="GO:0003824">
    <property type="term" value="F:catalytic activity"/>
    <property type="evidence" value="ECO:0007669"/>
    <property type="project" value="InterPro"/>
</dbReference>
<dbReference type="GO" id="GO:0030170">
    <property type="term" value="F:pyridoxal phosphate binding"/>
    <property type="evidence" value="ECO:0007669"/>
    <property type="project" value="InterPro"/>
</dbReference>
<dbReference type="AlphaFoldDB" id="A0A927F6T8"/>
<name>A0A927F6T8_9BACT</name>
<dbReference type="SUPFAM" id="SSF50800">
    <property type="entry name" value="PK beta-barrel domain-like"/>
    <property type="match status" value="1"/>
</dbReference>
<evidence type="ECO:0000259" key="1">
    <source>
        <dbReference type="PROSITE" id="PS51340"/>
    </source>
</evidence>
<dbReference type="GO" id="GO:0030151">
    <property type="term" value="F:molybdenum ion binding"/>
    <property type="evidence" value="ECO:0007669"/>
    <property type="project" value="InterPro"/>
</dbReference>
<evidence type="ECO:0000313" key="3">
    <source>
        <dbReference type="Proteomes" id="UP000622317"/>
    </source>
</evidence>
<dbReference type="PANTHER" id="PTHR30212">
    <property type="entry name" value="PROTEIN YIIM"/>
    <property type="match status" value="1"/>
</dbReference>
<accession>A0A927F6T8</accession>
<dbReference type="PROSITE" id="PS51340">
    <property type="entry name" value="MOSC"/>
    <property type="match status" value="1"/>
</dbReference>
<feature type="domain" description="MOSC" evidence="1">
    <location>
        <begin position="39"/>
        <end position="182"/>
    </location>
</feature>
<dbReference type="Pfam" id="PF03473">
    <property type="entry name" value="MOSC"/>
    <property type="match status" value="1"/>
</dbReference>
<dbReference type="Proteomes" id="UP000622317">
    <property type="component" value="Unassembled WGS sequence"/>
</dbReference>
<sequence>MNHVTTSQFEEQIEYILDAPKQSGTVKMIVARPATNERKILDSCLLSAKSGTDGDHWARGCWKSLPDGSPHPDVQISVMNYRVLQVIEQDEERRALAGDNLCVDFDLSEENLQPGERLRIGAATVEVTSIPHNGCKKFAERFGSEALAYINSEEGKKLHLRGIYVRVVEDGLVRKHDTIEKW</sequence>
<dbReference type="InterPro" id="IPR005302">
    <property type="entry name" value="MoCF_Sase_C"/>
</dbReference>
<protein>
    <submittedName>
        <fullName evidence="2">MOSC domain-containing protein</fullName>
    </submittedName>
</protein>
<reference evidence="2" key="1">
    <citation type="submission" date="2020-09" db="EMBL/GenBank/DDBJ databases">
        <title>Pelagicoccus enzymogenes sp. nov. with an EPS production, isolated from marine sediment.</title>
        <authorList>
            <person name="Feng X."/>
        </authorList>
    </citation>
    <scope>NUCLEOTIDE SEQUENCE</scope>
    <source>
        <strain evidence="2">NFK12</strain>
    </source>
</reference>
<dbReference type="PANTHER" id="PTHR30212:SF2">
    <property type="entry name" value="PROTEIN YIIM"/>
    <property type="match status" value="1"/>
</dbReference>
<dbReference type="InterPro" id="IPR052353">
    <property type="entry name" value="Benzoxazolinone_Detox_Enz"/>
</dbReference>
<dbReference type="Gene3D" id="2.40.33.20">
    <property type="entry name" value="PK beta-barrel domain-like"/>
    <property type="match status" value="1"/>
</dbReference>